<name>A0A843VZP4_COLES</name>
<organism evidence="2 3">
    <name type="scientific">Colocasia esculenta</name>
    <name type="common">Wild taro</name>
    <name type="synonym">Arum esculentum</name>
    <dbReference type="NCBI Taxonomy" id="4460"/>
    <lineage>
        <taxon>Eukaryota</taxon>
        <taxon>Viridiplantae</taxon>
        <taxon>Streptophyta</taxon>
        <taxon>Embryophyta</taxon>
        <taxon>Tracheophyta</taxon>
        <taxon>Spermatophyta</taxon>
        <taxon>Magnoliopsida</taxon>
        <taxon>Liliopsida</taxon>
        <taxon>Araceae</taxon>
        <taxon>Aroideae</taxon>
        <taxon>Colocasieae</taxon>
        <taxon>Colocasia</taxon>
    </lineage>
</organism>
<comment type="caution">
    <text evidence="2">The sequence shown here is derived from an EMBL/GenBank/DDBJ whole genome shotgun (WGS) entry which is preliminary data.</text>
</comment>
<sequence length="87" mass="10008">MSTGRDTLYTWRIVLTGGHHMSTPQTTEEGKAQLAENSPADRRQHRLPLTRTIRRQRTRRLDPPLKSLTARAPAVNFFPEEFNVNNP</sequence>
<feature type="region of interest" description="Disordered" evidence="1">
    <location>
        <begin position="18"/>
        <end position="67"/>
    </location>
</feature>
<protein>
    <submittedName>
        <fullName evidence="2">Uncharacterized protein</fullName>
    </submittedName>
</protein>
<evidence type="ECO:0000313" key="3">
    <source>
        <dbReference type="Proteomes" id="UP000652761"/>
    </source>
</evidence>
<feature type="compositionally biased region" description="Basic residues" evidence="1">
    <location>
        <begin position="43"/>
        <end position="58"/>
    </location>
</feature>
<evidence type="ECO:0000313" key="2">
    <source>
        <dbReference type="EMBL" id="MQM02389.1"/>
    </source>
</evidence>
<dbReference type="AlphaFoldDB" id="A0A843VZP4"/>
<dbReference type="Proteomes" id="UP000652761">
    <property type="component" value="Unassembled WGS sequence"/>
</dbReference>
<proteinExistence type="predicted"/>
<reference evidence="2" key="1">
    <citation type="submission" date="2017-07" db="EMBL/GenBank/DDBJ databases">
        <title>Taro Niue Genome Assembly and Annotation.</title>
        <authorList>
            <person name="Atibalentja N."/>
            <person name="Keating K."/>
            <person name="Fields C.J."/>
        </authorList>
    </citation>
    <scope>NUCLEOTIDE SEQUENCE</scope>
    <source>
        <strain evidence="2">Niue_2</strain>
        <tissue evidence="2">Leaf</tissue>
    </source>
</reference>
<gene>
    <name evidence="2" type="ORF">Taro_035158</name>
</gene>
<accession>A0A843VZP4</accession>
<evidence type="ECO:0000256" key="1">
    <source>
        <dbReference type="SAM" id="MobiDB-lite"/>
    </source>
</evidence>
<keyword evidence="3" id="KW-1185">Reference proteome</keyword>
<dbReference type="EMBL" id="NMUH01002848">
    <property type="protein sequence ID" value="MQM02389.1"/>
    <property type="molecule type" value="Genomic_DNA"/>
</dbReference>